<evidence type="ECO:0000259" key="7">
    <source>
        <dbReference type="PROSITE" id="PS50994"/>
    </source>
</evidence>
<comment type="similarity">
    <text evidence="1">Belongs to the PPR family. PCMP-H subfamily.</text>
</comment>
<keyword evidence="3" id="KW-0862">Zinc</keyword>
<feature type="repeat" description="PPR" evidence="4">
    <location>
        <begin position="193"/>
        <end position="227"/>
    </location>
</feature>
<dbReference type="SUPFAM" id="SSF48452">
    <property type="entry name" value="TPR-like"/>
    <property type="match status" value="1"/>
</dbReference>
<evidence type="ECO:0000313" key="8">
    <source>
        <dbReference type="EMBL" id="KAK6153949.1"/>
    </source>
</evidence>
<dbReference type="InterPro" id="IPR032867">
    <property type="entry name" value="DYW_dom"/>
</dbReference>
<dbReference type="InterPro" id="IPR002885">
    <property type="entry name" value="PPR_rpt"/>
</dbReference>
<dbReference type="Pfam" id="PF20430">
    <property type="entry name" value="Eplus_motif"/>
    <property type="match status" value="1"/>
</dbReference>
<dbReference type="Gene3D" id="4.10.60.10">
    <property type="entry name" value="Zinc finger, CCHC-type"/>
    <property type="match status" value="1"/>
</dbReference>
<evidence type="ECO:0000256" key="1">
    <source>
        <dbReference type="ARBA" id="ARBA00006643"/>
    </source>
</evidence>
<evidence type="ECO:0000256" key="5">
    <source>
        <dbReference type="SAM" id="MobiDB-lite"/>
    </source>
</evidence>
<feature type="repeat" description="PPR" evidence="4">
    <location>
        <begin position="329"/>
        <end position="363"/>
    </location>
</feature>
<keyword evidence="2" id="KW-0677">Repeat</keyword>
<feature type="repeat" description="PPR" evidence="4">
    <location>
        <begin position="364"/>
        <end position="394"/>
    </location>
</feature>
<dbReference type="EMBL" id="JABTTQ020000006">
    <property type="protein sequence ID" value="KAK6153949.1"/>
    <property type="molecule type" value="Genomic_DNA"/>
</dbReference>
<feature type="region of interest" description="Disordered" evidence="5">
    <location>
        <begin position="58"/>
        <end position="93"/>
    </location>
</feature>
<dbReference type="PANTHER" id="PTHR47926:SF434">
    <property type="entry name" value="PENTATRICOPEPTIDE REPEAT SUPERFAMILY PROTEIN"/>
    <property type="match status" value="1"/>
</dbReference>
<dbReference type="InterPro" id="IPR001584">
    <property type="entry name" value="Integrase_cat-core"/>
</dbReference>
<feature type="compositionally biased region" description="Basic and acidic residues" evidence="5">
    <location>
        <begin position="68"/>
        <end position="86"/>
    </location>
</feature>
<dbReference type="InterPro" id="IPR054722">
    <property type="entry name" value="PolX-like_BBD"/>
</dbReference>
<dbReference type="Gene3D" id="1.25.40.10">
    <property type="entry name" value="Tetratricopeptide repeat domain"/>
    <property type="match status" value="3"/>
</dbReference>
<feature type="compositionally biased region" description="Basic and acidic residues" evidence="5">
    <location>
        <begin position="1574"/>
        <end position="1583"/>
    </location>
</feature>
<dbReference type="Gene3D" id="3.30.420.10">
    <property type="entry name" value="Ribonuclease H-like superfamily/Ribonuclease H"/>
    <property type="match status" value="1"/>
</dbReference>
<organism evidence="8 9">
    <name type="scientific">Rehmannia glutinosa</name>
    <name type="common">Chinese foxglove</name>
    <dbReference type="NCBI Taxonomy" id="99300"/>
    <lineage>
        <taxon>Eukaryota</taxon>
        <taxon>Viridiplantae</taxon>
        <taxon>Streptophyta</taxon>
        <taxon>Embryophyta</taxon>
        <taxon>Tracheophyta</taxon>
        <taxon>Spermatophyta</taxon>
        <taxon>Magnoliopsida</taxon>
        <taxon>eudicotyledons</taxon>
        <taxon>Gunneridae</taxon>
        <taxon>Pentapetalae</taxon>
        <taxon>asterids</taxon>
        <taxon>lamiids</taxon>
        <taxon>Lamiales</taxon>
        <taxon>Orobanchaceae</taxon>
        <taxon>Rehmannieae</taxon>
        <taxon>Rehmannia</taxon>
    </lineage>
</organism>
<gene>
    <name evidence="8" type="ORF">DH2020_013588</name>
</gene>
<dbReference type="SUPFAM" id="SSF53098">
    <property type="entry name" value="Ribonuclease H-like"/>
    <property type="match status" value="1"/>
</dbReference>
<dbReference type="Pfam" id="PF14432">
    <property type="entry name" value="DYW_deaminase"/>
    <property type="match status" value="1"/>
</dbReference>
<dbReference type="SMART" id="SM00343">
    <property type="entry name" value="ZnF_C2HC"/>
    <property type="match status" value="1"/>
</dbReference>
<sequence length="1640" mass="186468">MDISLPLDQIQSSYRFACSLINPTIFKQKVPFNGVFLLKKKRRRAPFSQFRCSLLDQGLRPRPMPKPLKRDEKSFKKGGRSEETHLENSNSSSGICGQIEKLVLCKRYNEALELFEILECEDYFEVKSDTYDALVSACIGLRSIRGVKRVFNHMVNSEVDLDLYMMNRVLLMHVKCGMMIDARQLFEDMPERNVVSWNTIIGGLVDSGSYIDAFRLFLMMWEDNSDIGSRTFAMMVRASAGLELISPGQQLHSCALKMGVSKDVFVSCALIDMYSKCGNIEDARFVFDVMPQKTTVGWNSIIAGYALHGYSEEALSMYYEMQDSGAKMDHFTYSIIVRVCTRLGSLEHARQAHAGLVRNGFGSDIVANTALIDFYSKWGRIEDARNIFDKMRQKNVISWNALISGYGNHGRGAEAVELFECMVREGMVPNHVTFLAVLSACCYSGLSDRGWEIFESMSRDYKVKPRAMHYTCMVELLGREGLLDEAFALIRDASFRPTINMWAALLTACRVHKNFVLGKYAAEKLYGMEPEKLSNYVVLLNIYNSAGKLQEAAAVLQTLRRKGLRMLPACTWIEIKKQQYIFFTGDKSHPETKEIYDNLDQVLLQISKHGYVPQGKNLLPDVDEREESLLLHHSEKLAISFGLISTPSLTPLQLVQSHRICNDCHNAIKLISMVCRREIVFRDASRFHRFKDGSCSCGDYWRSTNNVNYPYDNRKYDHLFTTEFSYSTPVAILAVKVENQGLQATGIREIFVDLVYVVCNVNIISIVKLLCAACLNMMDDAVSFQRRKAEEKNHFGSRLICREFAGPHFQLNELMWKTNFAYVDILQEHGPCGRVVLPAENLLTRTAGARPRPGSSLGAGSEPRKHGSARPHLAVLSRTDRRLLKYEDDGFQFDLVHTHSCCSRSRRKAAQIFPRRLQTLATEDVVLPHYFGVGSFSKRRPPTTVGEDEIDNNRRIAVDAWHNSDFLCRNYVLNGLDDTRYNVYSTFKTSKELWQSLEKKYKTELFTFTFLRSKAILDYTCTQLYYSLSSCNLEFVVAIQTQDILVSVLVVEDCGNLHKVPLKEDCGNLQREIVVISKGGVEEECGALQVFRLDLQEDADTKKFVVGKFLEYKMVDTKTDFKNYLKHKSKEMGLEDLIVRLRIEEDNRKSDVKTSKSGMEAKTNLAKSSTSKKRKHSGKEKGKAKKFKGNCYNCGKPNHMAKDCRHPKKGIQGGNQQANVMEDKSVPIDLSELDLSVVVFEANMVDNPREWWIDIGATRHICADKEMFSSYTPINGRKLFMGNSSTSNIVGLGKVVLKMTSGKELTLVDVLHVPDICKNLVSGPLLSKAGFRLVFESDKFVMTKNGQFLCKGYLDKGLFKMSVMSVFRQEAKNKNVTSVYLLDCSNLWHDILGHVNFNTIKSDRGGEYVAPFEEFCSETGIIHQTTAPYSPQSNGVAECKNCTHKEMMNAMLISSGLPQNLWGEAILSANYILNKIPHKGKNKTPYELWKGRKPSYKYLKVWGCLVKVEVPKPKQLRIGPKTIDCAFIGYANNSSAYRFLVHKSAIPDINECLIIESRNAVFFENIFPNKERKEESSSKRTYDTARLPQSDDEEEPRRSKRTKVAKSFGPDFLTYMLENEPELFKKHCQSEAPLWERSYQ</sequence>
<feature type="region of interest" description="Disordered" evidence="5">
    <location>
        <begin position="1149"/>
        <end position="1184"/>
    </location>
</feature>
<dbReference type="InterPro" id="IPR012337">
    <property type="entry name" value="RNaseH-like_sf"/>
</dbReference>
<name>A0ABR0X611_REHGL</name>
<feature type="repeat" description="PPR" evidence="4">
    <location>
        <begin position="294"/>
        <end position="328"/>
    </location>
</feature>
<evidence type="ECO:0008006" key="10">
    <source>
        <dbReference type="Google" id="ProtNLM"/>
    </source>
</evidence>
<feature type="compositionally biased region" description="Basic residues" evidence="5">
    <location>
        <begin position="1170"/>
        <end position="1184"/>
    </location>
</feature>
<dbReference type="Proteomes" id="UP001318860">
    <property type="component" value="Unassembled WGS sequence"/>
</dbReference>
<feature type="region of interest" description="Disordered" evidence="5">
    <location>
        <begin position="846"/>
        <end position="872"/>
    </location>
</feature>
<reference evidence="8 9" key="1">
    <citation type="journal article" date="2021" name="Comput. Struct. Biotechnol. J.">
        <title>De novo genome assembly of the potent medicinal plant Rehmannia glutinosa using nanopore technology.</title>
        <authorList>
            <person name="Ma L."/>
            <person name="Dong C."/>
            <person name="Song C."/>
            <person name="Wang X."/>
            <person name="Zheng X."/>
            <person name="Niu Y."/>
            <person name="Chen S."/>
            <person name="Feng W."/>
        </authorList>
    </citation>
    <scope>NUCLEOTIDE SEQUENCE [LARGE SCALE GENOMIC DNA]</scope>
    <source>
        <strain evidence="8">DH-2019</strain>
    </source>
</reference>
<dbReference type="SUPFAM" id="SSF57756">
    <property type="entry name" value="Retrovirus zinc finger-like domains"/>
    <property type="match status" value="1"/>
</dbReference>
<dbReference type="Pfam" id="PF25597">
    <property type="entry name" value="SH3_retrovirus"/>
    <property type="match status" value="1"/>
</dbReference>
<comment type="caution">
    <text evidence="8">The sequence shown here is derived from an EMBL/GenBank/DDBJ whole genome shotgun (WGS) entry which is preliminary data.</text>
</comment>
<evidence type="ECO:0000256" key="2">
    <source>
        <dbReference type="ARBA" id="ARBA00022737"/>
    </source>
</evidence>
<dbReference type="InterPro" id="IPR046849">
    <property type="entry name" value="E2_motif"/>
</dbReference>
<evidence type="ECO:0000256" key="3">
    <source>
        <dbReference type="PROSITE-ProRule" id="PRU00047"/>
    </source>
</evidence>
<dbReference type="Pfam" id="PF13041">
    <property type="entry name" value="PPR_2"/>
    <property type="match status" value="2"/>
</dbReference>
<dbReference type="Pfam" id="PF20431">
    <property type="entry name" value="E_motif"/>
    <property type="match status" value="1"/>
</dbReference>
<dbReference type="InterPro" id="IPR011990">
    <property type="entry name" value="TPR-like_helical_dom_sf"/>
</dbReference>
<feature type="repeat" description="PPR" evidence="4">
    <location>
        <begin position="395"/>
        <end position="429"/>
    </location>
</feature>
<dbReference type="InterPro" id="IPR036875">
    <property type="entry name" value="Znf_CCHC_sf"/>
</dbReference>
<dbReference type="Pfam" id="PF22936">
    <property type="entry name" value="Pol_BBD"/>
    <property type="match status" value="1"/>
</dbReference>
<evidence type="ECO:0000259" key="6">
    <source>
        <dbReference type="PROSITE" id="PS50158"/>
    </source>
</evidence>
<dbReference type="NCBIfam" id="TIGR00756">
    <property type="entry name" value="PPR"/>
    <property type="match status" value="4"/>
</dbReference>
<feature type="domain" description="Integrase catalytic" evidence="7">
    <location>
        <begin position="1399"/>
        <end position="1493"/>
    </location>
</feature>
<protein>
    <recommendedName>
        <fullName evidence="10">Pentatricopeptide repeat-containing protein</fullName>
    </recommendedName>
</protein>
<dbReference type="Pfam" id="PF01535">
    <property type="entry name" value="PPR"/>
    <property type="match status" value="4"/>
</dbReference>
<evidence type="ECO:0000313" key="9">
    <source>
        <dbReference type="Proteomes" id="UP001318860"/>
    </source>
</evidence>
<dbReference type="InterPro" id="IPR046848">
    <property type="entry name" value="E_motif"/>
</dbReference>
<dbReference type="PROSITE" id="PS51375">
    <property type="entry name" value="PPR"/>
    <property type="match status" value="5"/>
</dbReference>
<proteinExistence type="inferred from homology"/>
<feature type="domain" description="CCHC-type" evidence="6">
    <location>
        <begin position="1191"/>
        <end position="1205"/>
    </location>
</feature>
<keyword evidence="3" id="KW-0479">Metal-binding</keyword>
<dbReference type="Pfam" id="PF00098">
    <property type="entry name" value="zf-CCHC"/>
    <property type="match status" value="1"/>
</dbReference>
<dbReference type="PROSITE" id="PS50158">
    <property type="entry name" value="ZF_CCHC"/>
    <property type="match status" value="1"/>
</dbReference>
<dbReference type="InterPro" id="IPR046960">
    <property type="entry name" value="PPR_At4g14850-like_plant"/>
</dbReference>
<keyword evidence="9" id="KW-1185">Reference proteome</keyword>
<feature type="region of interest" description="Disordered" evidence="5">
    <location>
        <begin position="1574"/>
        <end position="1605"/>
    </location>
</feature>
<dbReference type="InterPro" id="IPR001878">
    <property type="entry name" value="Znf_CCHC"/>
</dbReference>
<dbReference type="PANTHER" id="PTHR47926">
    <property type="entry name" value="PENTATRICOPEPTIDE REPEAT-CONTAINING PROTEIN"/>
    <property type="match status" value="1"/>
</dbReference>
<keyword evidence="3" id="KW-0863">Zinc-finger</keyword>
<dbReference type="InterPro" id="IPR057670">
    <property type="entry name" value="SH3_retrovirus"/>
</dbReference>
<dbReference type="PROSITE" id="PS50994">
    <property type="entry name" value="INTEGRASE"/>
    <property type="match status" value="1"/>
</dbReference>
<dbReference type="InterPro" id="IPR036397">
    <property type="entry name" value="RNaseH_sf"/>
</dbReference>
<accession>A0ABR0X611</accession>
<evidence type="ECO:0000256" key="4">
    <source>
        <dbReference type="PROSITE-ProRule" id="PRU00708"/>
    </source>
</evidence>